<evidence type="ECO:0000313" key="3">
    <source>
        <dbReference type="Proteomes" id="UP000037267"/>
    </source>
</evidence>
<proteinExistence type="predicted"/>
<evidence type="ECO:0000256" key="1">
    <source>
        <dbReference type="SAM" id="Phobius"/>
    </source>
</evidence>
<dbReference type="AlphaFoldDB" id="A0A0L0W6N1"/>
<accession>A0A0L0W6N1</accession>
<sequence length="44" mass="4772">MKNKIDREDVKHDITLIISTALFILLAVGIGTKPGPLPVETIIS</sequence>
<organism evidence="2 3">
    <name type="scientific">Gottschalkia purinilytica</name>
    <name type="common">Clostridium purinilyticum</name>
    <dbReference type="NCBI Taxonomy" id="1503"/>
    <lineage>
        <taxon>Bacteria</taxon>
        <taxon>Bacillati</taxon>
        <taxon>Bacillota</taxon>
        <taxon>Tissierellia</taxon>
        <taxon>Tissierellales</taxon>
        <taxon>Gottschalkiaceae</taxon>
        <taxon>Gottschalkia</taxon>
    </lineage>
</organism>
<name>A0A0L0W6N1_GOTPU</name>
<keyword evidence="1" id="KW-0812">Transmembrane</keyword>
<keyword evidence="1" id="KW-1133">Transmembrane helix</keyword>
<protein>
    <submittedName>
        <fullName evidence="2">Uncharacterized protein</fullName>
    </submittedName>
</protein>
<feature type="transmembrane region" description="Helical" evidence="1">
    <location>
        <begin position="12"/>
        <end position="31"/>
    </location>
</feature>
<reference evidence="3" key="1">
    <citation type="submission" date="2015-07" db="EMBL/GenBank/DDBJ databases">
        <title>Draft genome sequence of the purine-degrading Gottschalkia purinilyticum DSM 1384 (formerly Clostridium purinilyticum).</title>
        <authorList>
            <person name="Poehlein A."/>
            <person name="Schiel-Bengelsdorf B."/>
            <person name="Bengelsdorf F.R."/>
            <person name="Daniel R."/>
            <person name="Duerre P."/>
        </authorList>
    </citation>
    <scope>NUCLEOTIDE SEQUENCE [LARGE SCALE GENOMIC DNA]</scope>
    <source>
        <strain evidence="3">DSM 1384</strain>
    </source>
</reference>
<dbReference type="Proteomes" id="UP000037267">
    <property type="component" value="Unassembled WGS sequence"/>
</dbReference>
<dbReference type="EMBL" id="LGSS01000021">
    <property type="protein sequence ID" value="KNF07188.1"/>
    <property type="molecule type" value="Genomic_DNA"/>
</dbReference>
<gene>
    <name evidence="2" type="ORF">CLPU_21c00060</name>
</gene>
<dbReference type="RefSeq" id="WP_268760485.1">
    <property type="nucleotide sequence ID" value="NZ_LGSS01000021.1"/>
</dbReference>
<keyword evidence="3" id="KW-1185">Reference proteome</keyword>
<keyword evidence="1" id="KW-0472">Membrane</keyword>
<comment type="caution">
    <text evidence="2">The sequence shown here is derived from an EMBL/GenBank/DDBJ whole genome shotgun (WGS) entry which is preliminary data.</text>
</comment>
<evidence type="ECO:0000313" key="2">
    <source>
        <dbReference type="EMBL" id="KNF07188.1"/>
    </source>
</evidence>